<dbReference type="AlphaFoldDB" id="A0A1Z3LYA8"/>
<keyword evidence="1" id="KW-0812">Transmembrane</keyword>
<dbReference type="EMBL" id="CP021995">
    <property type="protein sequence ID" value="ASD27181.1"/>
    <property type="molecule type" value="Genomic_DNA"/>
</dbReference>
<accession>A0A1Z3LYA8</accession>
<feature type="transmembrane region" description="Helical" evidence="1">
    <location>
        <begin position="241"/>
        <end position="267"/>
    </location>
</feature>
<proteinExistence type="predicted"/>
<keyword evidence="1" id="KW-0472">Membrane</keyword>
<feature type="transmembrane region" description="Helical" evidence="1">
    <location>
        <begin position="197"/>
        <end position="220"/>
    </location>
</feature>
<dbReference type="Pfam" id="PF25231">
    <property type="entry name" value="DUF7847"/>
    <property type="match status" value="1"/>
</dbReference>
<reference evidence="3 4" key="2">
    <citation type="submission" date="2017-06" db="EMBL/GenBank/DDBJ databases">
        <authorList>
            <person name="Kim H.J."/>
            <person name="Triplett B.A."/>
        </authorList>
    </citation>
    <scope>NUCLEOTIDE SEQUENCE [LARGE SCALE GENOMIC DNA]</scope>
    <source>
        <strain evidence="3 4">BZC3</strain>
    </source>
</reference>
<feature type="domain" description="DUF7847" evidence="2">
    <location>
        <begin position="188"/>
        <end position="301"/>
    </location>
</feature>
<gene>
    <name evidence="3" type="ORF">CD943_09965</name>
</gene>
<feature type="transmembrane region" description="Helical" evidence="1">
    <location>
        <begin position="279"/>
        <end position="306"/>
    </location>
</feature>
<keyword evidence="1" id="KW-1133">Transmembrane helix</keyword>
<feature type="transmembrane region" description="Helical" evidence="1">
    <location>
        <begin position="98"/>
        <end position="118"/>
    </location>
</feature>
<dbReference type="Proteomes" id="UP000197024">
    <property type="component" value="Chromosome"/>
</dbReference>
<evidence type="ECO:0000313" key="4">
    <source>
        <dbReference type="Proteomes" id="UP000197024"/>
    </source>
</evidence>
<dbReference type="InterPro" id="IPR057169">
    <property type="entry name" value="DUF7847"/>
</dbReference>
<sequence length="325" mass="33827">MIMRGEVLTFDQATGMGAILGDDTARYLFNVTQVRTSLPLTRGQKVDFVPSADLQATEIFILQAVAPPTWSGQAVSRGGQFDLGRVIQRTFTTIRENAAIFFGASTVMVGAPSAVMGLGQSTAVTGGAAVGFLTMAAGWVFYLVGLYMLQGMVVKAAVNGFNGKATSFGQAFDVGVKMFLPLLGLAIIAALGAGLGYLALIVPGVIISVMWSVASPAVVVEKRGVLESLQRSRDLTRGYRWNVFGLMVIYMLLSWIIGAAVGALGLATGGGFLDGSPNLWVNAASGVVVNILSAVVASAGVAALYYELRTVKEGAGPEALAAVFD</sequence>
<feature type="transmembrane region" description="Helical" evidence="1">
    <location>
        <begin position="170"/>
        <end position="191"/>
    </location>
</feature>
<evidence type="ECO:0000259" key="2">
    <source>
        <dbReference type="Pfam" id="PF25231"/>
    </source>
</evidence>
<name>A0A1Z3LYA8_BREDI</name>
<evidence type="ECO:0000256" key="1">
    <source>
        <dbReference type="SAM" id="Phobius"/>
    </source>
</evidence>
<reference evidence="3 4" key="1">
    <citation type="submission" date="2017-06" db="EMBL/GenBank/DDBJ databases">
        <title>Biodegradation of gentamicin by bacterial consortia AMQD4 in synthetic medium and raw gentamicin sewage.</title>
        <authorList>
            <person name="Chang H."/>
            <person name="Feng Y."/>
            <person name="Li Z."/>
            <person name="Xue J."/>
            <person name="Cheng D."/>
        </authorList>
    </citation>
    <scope>NUCLEOTIDE SEQUENCE [LARGE SCALE GENOMIC DNA]</scope>
    <source>
        <strain evidence="3 4">BZC3</strain>
    </source>
</reference>
<protein>
    <recommendedName>
        <fullName evidence="2">DUF7847 domain-containing protein</fullName>
    </recommendedName>
</protein>
<organism evidence="3 4">
    <name type="scientific">Brevundimonas diminuta</name>
    <name type="common">Pseudomonas diminuta</name>
    <dbReference type="NCBI Taxonomy" id="293"/>
    <lineage>
        <taxon>Bacteria</taxon>
        <taxon>Pseudomonadati</taxon>
        <taxon>Pseudomonadota</taxon>
        <taxon>Alphaproteobacteria</taxon>
        <taxon>Caulobacterales</taxon>
        <taxon>Caulobacteraceae</taxon>
        <taxon>Brevundimonas</taxon>
    </lineage>
</organism>
<feature type="transmembrane region" description="Helical" evidence="1">
    <location>
        <begin position="124"/>
        <end position="149"/>
    </location>
</feature>
<evidence type="ECO:0000313" key="3">
    <source>
        <dbReference type="EMBL" id="ASD27181.1"/>
    </source>
</evidence>